<dbReference type="Gene3D" id="3.30.530.20">
    <property type="match status" value="1"/>
</dbReference>
<evidence type="ECO:0000313" key="4">
    <source>
        <dbReference type="Proteomes" id="UP000514509"/>
    </source>
</evidence>
<reference evidence="3 4" key="1">
    <citation type="submission" date="2020-06" db="EMBL/GenBank/DDBJ databases">
        <authorList>
            <person name="Hwang Y.J."/>
        </authorList>
    </citation>
    <scope>NUCLEOTIDE SEQUENCE [LARGE SCALE GENOMIC DNA]</scope>
    <source>
        <strain evidence="3 4">KUDC8001</strain>
    </source>
</reference>
<evidence type="ECO:0000313" key="3">
    <source>
        <dbReference type="EMBL" id="QMU29908.1"/>
    </source>
</evidence>
<protein>
    <submittedName>
        <fullName evidence="3">SRPBCC domain-containing protein</fullName>
    </submittedName>
</protein>
<feature type="domain" description="Activator of Hsp90 ATPase homologue 1/2-like C-terminal" evidence="2">
    <location>
        <begin position="21"/>
        <end position="147"/>
    </location>
</feature>
<dbReference type="InterPro" id="IPR023393">
    <property type="entry name" value="START-like_dom_sf"/>
</dbReference>
<dbReference type="SUPFAM" id="SSF55961">
    <property type="entry name" value="Bet v1-like"/>
    <property type="match status" value="1"/>
</dbReference>
<name>A0A7L7LAP5_9BACT</name>
<reference evidence="3 4" key="2">
    <citation type="submission" date="2020-08" db="EMBL/GenBank/DDBJ databases">
        <title>Adhaeribacter dokdonensis sp. nov., isolated from the rhizosphere of Elymus tsukushiensis, a plant native to the Dokdo Islands, Republic of Korea.</title>
        <authorList>
            <person name="Ghim S.Y."/>
        </authorList>
    </citation>
    <scope>NUCLEOTIDE SEQUENCE [LARGE SCALE GENOMIC DNA]</scope>
    <source>
        <strain evidence="3 4">KUDC8001</strain>
    </source>
</reference>
<organism evidence="3 4">
    <name type="scientific">Adhaeribacter radiodurans</name>
    <dbReference type="NCBI Taxonomy" id="2745197"/>
    <lineage>
        <taxon>Bacteria</taxon>
        <taxon>Pseudomonadati</taxon>
        <taxon>Bacteroidota</taxon>
        <taxon>Cytophagia</taxon>
        <taxon>Cytophagales</taxon>
        <taxon>Hymenobacteraceae</taxon>
        <taxon>Adhaeribacter</taxon>
    </lineage>
</organism>
<sequence length="155" mass="17723">MTPEIILTTPDCEIVSSRVVNASRDLVFTAWTDSNHLKNWWGPAGFTNTFNEFDLRPGGKWSFIMHGPEKGNYPNECEFIKIEKPSLIAWNRSSKPIFQVVATFEAVADNQTKIVFKQIFNSANECNKIKPYVIDKNEENFDRLENELVQMASSS</sequence>
<dbReference type="AlphaFoldDB" id="A0A7L7LAP5"/>
<dbReference type="EMBL" id="CP055153">
    <property type="protein sequence ID" value="QMU29908.1"/>
    <property type="molecule type" value="Genomic_DNA"/>
</dbReference>
<dbReference type="Pfam" id="PF08327">
    <property type="entry name" value="AHSA1"/>
    <property type="match status" value="1"/>
</dbReference>
<evidence type="ECO:0000256" key="1">
    <source>
        <dbReference type="ARBA" id="ARBA00006817"/>
    </source>
</evidence>
<dbReference type="CDD" id="cd08894">
    <property type="entry name" value="SRPBCC_CalC_Aha1-like_1"/>
    <property type="match status" value="1"/>
</dbReference>
<dbReference type="RefSeq" id="WP_182412367.1">
    <property type="nucleotide sequence ID" value="NZ_CP055153.1"/>
</dbReference>
<comment type="similarity">
    <text evidence="1">Belongs to the AHA1 family.</text>
</comment>
<keyword evidence="4" id="KW-1185">Reference proteome</keyword>
<accession>A0A7L7LAP5</accession>
<dbReference type="Proteomes" id="UP000514509">
    <property type="component" value="Chromosome"/>
</dbReference>
<gene>
    <name evidence="3" type="ORF">HUW48_18595</name>
</gene>
<dbReference type="InterPro" id="IPR013538">
    <property type="entry name" value="ASHA1/2-like_C"/>
</dbReference>
<evidence type="ECO:0000259" key="2">
    <source>
        <dbReference type="Pfam" id="PF08327"/>
    </source>
</evidence>
<proteinExistence type="inferred from homology"/>
<dbReference type="KEGG" id="add:HUW48_18595"/>